<evidence type="ECO:0000256" key="5">
    <source>
        <dbReference type="ARBA" id="ARBA00022842"/>
    </source>
</evidence>
<dbReference type="GO" id="GO:0042242">
    <property type="term" value="F:cobyrinic acid a,c-diamide synthase activity"/>
    <property type="evidence" value="ECO:0007669"/>
    <property type="project" value="UniProtKB-EC"/>
</dbReference>
<dbReference type="PANTHER" id="PTHR43873">
    <property type="entry name" value="COBYRINATE A,C-DIAMIDE SYNTHASE"/>
    <property type="match status" value="1"/>
</dbReference>
<evidence type="ECO:0000256" key="2">
    <source>
        <dbReference type="ARBA" id="ARBA00022598"/>
    </source>
</evidence>
<evidence type="ECO:0000256" key="6">
    <source>
        <dbReference type="ARBA" id="ARBA00022962"/>
    </source>
</evidence>
<dbReference type="GO" id="GO:0005524">
    <property type="term" value="F:ATP binding"/>
    <property type="evidence" value="ECO:0007669"/>
    <property type="project" value="UniProtKB-KW"/>
</dbReference>
<keyword evidence="5" id="KW-0460">Magnesium</keyword>
<dbReference type="InterPro" id="IPR002586">
    <property type="entry name" value="CobQ/CobB/MinD/ParA_Nub-bd_dom"/>
</dbReference>
<dbReference type="InterPro" id="IPR027417">
    <property type="entry name" value="P-loop_NTPase"/>
</dbReference>
<feature type="domain" description="CobQ/CobB/MinD/ParA nucleotide binding" evidence="7">
    <location>
        <begin position="8"/>
        <end position="188"/>
    </location>
</feature>
<dbReference type="EMBL" id="UOGJ01000065">
    <property type="protein sequence ID" value="VAX35565.1"/>
    <property type="molecule type" value="Genomic_DNA"/>
</dbReference>
<evidence type="ECO:0000259" key="8">
    <source>
        <dbReference type="Pfam" id="PF07685"/>
    </source>
</evidence>
<dbReference type="InterPro" id="IPR011698">
    <property type="entry name" value="GATase_3"/>
</dbReference>
<dbReference type="Pfam" id="PF07685">
    <property type="entry name" value="GATase_3"/>
    <property type="match status" value="1"/>
</dbReference>
<dbReference type="Gene3D" id="3.40.50.300">
    <property type="entry name" value="P-loop containing nucleotide triphosphate hydrolases"/>
    <property type="match status" value="1"/>
</dbReference>
<evidence type="ECO:0000256" key="4">
    <source>
        <dbReference type="ARBA" id="ARBA00022840"/>
    </source>
</evidence>
<accession>A0A3B1DUL7</accession>
<gene>
    <name evidence="9" type="ORF">MNBD_UNCLBAC01-655</name>
</gene>
<dbReference type="InterPro" id="IPR004484">
    <property type="entry name" value="CbiA/CobB_synth"/>
</dbReference>
<proteinExistence type="inferred from homology"/>
<dbReference type="NCBIfam" id="TIGR00379">
    <property type="entry name" value="cobB"/>
    <property type="match status" value="1"/>
</dbReference>
<dbReference type="CDD" id="cd05388">
    <property type="entry name" value="CobB_N"/>
    <property type="match status" value="1"/>
</dbReference>
<keyword evidence="3" id="KW-0547">Nucleotide-binding</keyword>
<name>A0A3B1DUL7_9ZZZZ</name>
<comment type="cofactor">
    <cofactor evidence="1">
        <name>Mg(2+)</name>
        <dbReference type="ChEBI" id="CHEBI:18420"/>
    </cofactor>
</comment>
<dbReference type="InterPro" id="IPR029062">
    <property type="entry name" value="Class_I_gatase-like"/>
</dbReference>
<evidence type="ECO:0000256" key="1">
    <source>
        <dbReference type="ARBA" id="ARBA00001946"/>
    </source>
</evidence>
<dbReference type="AlphaFoldDB" id="A0A3B1DUL7"/>
<dbReference type="EC" id="6.3.5.11" evidence="9"/>
<dbReference type="Pfam" id="PF01656">
    <property type="entry name" value="CbiA"/>
    <property type="match status" value="1"/>
</dbReference>
<evidence type="ECO:0000256" key="3">
    <source>
        <dbReference type="ARBA" id="ARBA00022741"/>
    </source>
</evidence>
<feature type="domain" description="CobB/CobQ-like glutamine amidotransferase" evidence="8">
    <location>
        <begin position="265"/>
        <end position="456"/>
    </location>
</feature>
<protein>
    <submittedName>
        <fullName evidence="9">Cobyrinic acid a,c-diamide synthetase</fullName>
        <ecNumber evidence="9">6.3.5.11</ecNumber>
    </submittedName>
</protein>
<reference evidence="9" key="1">
    <citation type="submission" date="2018-06" db="EMBL/GenBank/DDBJ databases">
        <authorList>
            <person name="Zhirakovskaya E."/>
        </authorList>
    </citation>
    <scope>NUCLEOTIDE SEQUENCE</scope>
</reference>
<dbReference type="Gene3D" id="3.40.50.880">
    <property type="match status" value="1"/>
</dbReference>
<organism evidence="9">
    <name type="scientific">hydrothermal vent metagenome</name>
    <dbReference type="NCBI Taxonomy" id="652676"/>
    <lineage>
        <taxon>unclassified sequences</taxon>
        <taxon>metagenomes</taxon>
        <taxon>ecological metagenomes</taxon>
    </lineage>
</organism>
<sequence length="474" mass="53240">MFVNKPKIIIAGTHSGVGKTSVSLAVMAGLTKAGYHVQPYKVGPDYIDPDYHQAVTGYASHNLDSWLLKTETVQWLFQTTSQNCDIAVIEGVMGLYDGFSSTDDFGSTAQIAKLLKAPVILVVDAKSMARSVSAIIKGYQTLDSDIHIAGVILNKVSSLHHAAILKESIAFYNKIPVMGCVPKDERVMIPERYLGLQTASENSQFKSCEESLLAYTFMDDAKELGVNLKNILTTAKTNLSSLDIIEEENLEHRQCLKNLKKKSVRIAYAKDEAFQFYYQANLDFLETCGVELIPFSPLHDRMLPNNIHGLYFGGGFPEMHAQRIEKNITLRHAIKELIDKGIPTYAECGGLIYLAEKVKDLEGKCWEMTRAISGTIEMTSRLQNFGYCENTFLQDTFLGDAGDSFRGHEFHYSQWSHEGCDSAYRVEKKRRKSKRNEGYFKNNILASYIHCHFLSSPQIAINFITSSQKWNHHA</sequence>
<dbReference type="PANTHER" id="PTHR43873:SF1">
    <property type="entry name" value="COBYRINATE A,C-DIAMIDE SYNTHASE"/>
    <property type="match status" value="1"/>
</dbReference>
<keyword evidence="2 9" id="KW-0436">Ligase</keyword>
<evidence type="ECO:0000259" key="7">
    <source>
        <dbReference type="Pfam" id="PF01656"/>
    </source>
</evidence>
<keyword evidence="4" id="KW-0067">ATP-binding</keyword>
<dbReference type="PROSITE" id="PS51274">
    <property type="entry name" value="GATASE_COBBQ"/>
    <property type="match status" value="1"/>
</dbReference>
<dbReference type="HAMAP" id="MF_00027">
    <property type="entry name" value="CobB_CbiA"/>
    <property type="match status" value="1"/>
</dbReference>
<dbReference type="CDD" id="cd03130">
    <property type="entry name" value="GATase1_CobB"/>
    <property type="match status" value="1"/>
</dbReference>
<dbReference type="NCBIfam" id="NF002204">
    <property type="entry name" value="PRK01077.1"/>
    <property type="match status" value="1"/>
</dbReference>
<dbReference type="SUPFAM" id="SSF52317">
    <property type="entry name" value="Class I glutamine amidotransferase-like"/>
    <property type="match status" value="1"/>
</dbReference>
<dbReference type="SUPFAM" id="SSF52540">
    <property type="entry name" value="P-loop containing nucleoside triphosphate hydrolases"/>
    <property type="match status" value="1"/>
</dbReference>
<keyword evidence="6" id="KW-0315">Glutamine amidotransferase</keyword>
<evidence type="ECO:0000313" key="9">
    <source>
        <dbReference type="EMBL" id="VAX35565.1"/>
    </source>
</evidence>